<organism evidence="8 9">
    <name type="scientific">Phytophthora oleae</name>
    <dbReference type="NCBI Taxonomy" id="2107226"/>
    <lineage>
        <taxon>Eukaryota</taxon>
        <taxon>Sar</taxon>
        <taxon>Stramenopiles</taxon>
        <taxon>Oomycota</taxon>
        <taxon>Peronosporomycetes</taxon>
        <taxon>Peronosporales</taxon>
        <taxon>Peronosporaceae</taxon>
        <taxon>Phytophthora</taxon>
    </lineage>
</organism>
<dbReference type="PANTHER" id="PTHR46481">
    <property type="entry name" value="ZINC FINGER BED DOMAIN-CONTAINING PROTEIN 4"/>
    <property type="match status" value="1"/>
</dbReference>
<dbReference type="PANTHER" id="PTHR46481:SF10">
    <property type="entry name" value="ZINC FINGER BED DOMAIN-CONTAINING PROTEIN 39"/>
    <property type="match status" value="1"/>
</dbReference>
<dbReference type="SUPFAM" id="SSF53098">
    <property type="entry name" value="Ribonuclease H-like"/>
    <property type="match status" value="1"/>
</dbReference>
<evidence type="ECO:0000256" key="6">
    <source>
        <dbReference type="SAM" id="MobiDB-lite"/>
    </source>
</evidence>
<dbReference type="AlphaFoldDB" id="A0ABD3EX63"/>
<name>A0ABD3EX63_9STRA</name>
<comment type="subcellular location">
    <subcellularLocation>
        <location evidence="1">Nucleus</location>
    </subcellularLocation>
</comment>
<reference evidence="8 9" key="1">
    <citation type="submission" date="2024-09" db="EMBL/GenBank/DDBJ databases">
        <title>Genome sequencing and assembly of Phytophthora oleae, isolate VK10A, causative agent of rot of olive drupes.</title>
        <authorList>
            <person name="Conti Taguali S."/>
            <person name="Riolo M."/>
            <person name="La Spada F."/>
            <person name="Cacciola S.O."/>
            <person name="Dionisio G."/>
        </authorList>
    </citation>
    <scope>NUCLEOTIDE SEQUENCE [LARGE SCALE GENOMIC DNA]</scope>
    <source>
        <strain evidence="8 9">VK10A</strain>
    </source>
</reference>
<dbReference type="InterPro" id="IPR052035">
    <property type="entry name" value="ZnF_BED_domain_contain"/>
</dbReference>
<dbReference type="EMBL" id="JBIMZQ010000061">
    <property type="protein sequence ID" value="KAL3657714.1"/>
    <property type="molecule type" value="Genomic_DNA"/>
</dbReference>
<evidence type="ECO:0000313" key="8">
    <source>
        <dbReference type="EMBL" id="KAL3657714.1"/>
    </source>
</evidence>
<keyword evidence="5" id="KW-0539">Nucleus</keyword>
<protein>
    <recommendedName>
        <fullName evidence="7">HAT C-terminal dimerisation domain-containing protein</fullName>
    </recommendedName>
</protein>
<feature type="compositionally biased region" description="Acidic residues" evidence="6">
    <location>
        <begin position="284"/>
        <end position="297"/>
    </location>
</feature>
<evidence type="ECO:0000256" key="3">
    <source>
        <dbReference type="ARBA" id="ARBA00022771"/>
    </source>
</evidence>
<dbReference type="Proteomes" id="UP001632037">
    <property type="component" value="Unassembled WGS sequence"/>
</dbReference>
<feature type="domain" description="HAT C-terminal dimerisation" evidence="7">
    <location>
        <begin position="193"/>
        <end position="267"/>
    </location>
</feature>
<proteinExistence type="predicted"/>
<evidence type="ECO:0000256" key="1">
    <source>
        <dbReference type="ARBA" id="ARBA00004123"/>
    </source>
</evidence>
<dbReference type="Pfam" id="PF05699">
    <property type="entry name" value="Dimer_Tnp_hAT"/>
    <property type="match status" value="1"/>
</dbReference>
<evidence type="ECO:0000256" key="5">
    <source>
        <dbReference type="ARBA" id="ARBA00023242"/>
    </source>
</evidence>
<dbReference type="GO" id="GO:0005634">
    <property type="term" value="C:nucleus"/>
    <property type="evidence" value="ECO:0007669"/>
    <property type="project" value="UniProtKB-SubCell"/>
</dbReference>
<dbReference type="GO" id="GO:0008270">
    <property type="term" value="F:zinc ion binding"/>
    <property type="evidence" value="ECO:0007669"/>
    <property type="project" value="UniProtKB-KW"/>
</dbReference>
<feature type="compositionally biased region" description="Polar residues" evidence="6">
    <location>
        <begin position="85"/>
        <end position="98"/>
    </location>
</feature>
<dbReference type="InterPro" id="IPR008906">
    <property type="entry name" value="HATC_C_dom"/>
</dbReference>
<keyword evidence="4" id="KW-0862">Zinc</keyword>
<comment type="caution">
    <text evidence="8">The sequence shown here is derived from an EMBL/GenBank/DDBJ whole genome shotgun (WGS) entry which is preliminary data.</text>
</comment>
<evidence type="ECO:0000313" key="9">
    <source>
        <dbReference type="Proteomes" id="UP001632037"/>
    </source>
</evidence>
<dbReference type="InterPro" id="IPR012337">
    <property type="entry name" value="RNaseH-like_sf"/>
</dbReference>
<keyword evidence="9" id="KW-1185">Reference proteome</keyword>
<accession>A0ABD3EX63</accession>
<keyword evidence="2" id="KW-0479">Metal-binding</keyword>
<evidence type="ECO:0000256" key="4">
    <source>
        <dbReference type="ARBA" id="ARBA00022833"/>
    </source>
</evidence>
<evidence type="ECO:0000259" key="7">
    <source>
        <dbReference type="Pfam" id="PF05699"/>
    </source>
</evidence>
<feature type="region of interest" description="Disordered" evidence="6">
    <location>
        <begin position="278"/>
        <end position="305"/>
    </location>
</feature>
<gene>
    <name evidence="8" type="ORF">V7S43_017289</name>
</gene>
<feature type="compositionally biased region" description="Basic residues" evidence="6">
    <location>
        <begin position="67"/>
        <end position="82"/>
    </location>
</feature>
<keyword evidence="3" id="KW-0863">Zinc-finger</keyword>
<feature type="region of interest" description="Disordered" evidence="6">
    <location>
        <begin position="59"/>
        <end position="98"/>
    </location>
</feature>
<evidence type="ECO:0000256" key="2">
    <source>
        <dbReference type="ARBA" id="ARBA00022723"/>
    </source>
</evidence>
<sequence>MPRTHPCWAEFNIDVEKTFPDVTCRHCNAKILNSQPSRNLLRHLSKCRGLTEAEHYTWHNFGDSPDKRKRKRQRRKRGRRVRSPPVTQDSVELSQSQPEAPYAFDGKISVELKNRFQTEIASGLYAAGFPFRAIEQPRLRKAFTVLQPEMEKHLPNRKALGVVKTEADKQQITDEAGRFDQTKSQWSQKNRSKQEALSPLLWWSHQKTRKRPETTYPLLAELACVIFTIPTSSASSGRSWSIHDFIHTKRRNRLDVKRVEKLVYIYANAGDEEATTNILYRIDDESESKEESEDESETERGIDGGDGVEAAVAFSFEENNAFSYDGSEEQKNGADLEMHIRAVYLGEKIRYLHENLFLACPFLAEMPFDVASMPLVTPKMPQCMHLPIPKVNPLQHTQIKINTLIL</sequence>